<dbReference type="InterPro" id="IPR008920">
    <property type="entry name" value="TF_FadR/GntR_C"/>
</dbReference>
<dbReference type="EMBL" id="BAQB01000008">
    <property type="protein sequence ID" value="GBR45561.1"/>
    <property type="molecule type" value="Genomic_DNA"/>
</dbReference>
<dbReference type="InterPro" id="IPR000524">
    <property type="entry name" value="Tscrpt_reg_HTH_GntR"/>
</dbReference>
<sequence>MEMLLEMHESAGLIPEEAHMARCIREAIFERRMPPGTKLPEEHLAVLFETTRGRVRRVLLALSREHIVALRPGKGAMVARPGPEDAQHILEARRVLEVGLLEHPCRTLTVENYAHLKAIIDKEQQSHEKGDALELIRLSGQFHLDLTVLVGNQVIAEIQRELILRTSLIIALFERQKATCCLTVDHGMILDAVWQGRLHEASRLMGRHLLEIEHNLDFKMSPPPATSLTALLPR</sequence>
<dbReference type="RefSeq" id="WP_245642051.1">
    <property type="nucleotide sequence ID" value="NZ_BAQB01000008.1"/>
</dbReference>
<gene>
    <name evidence="5" type="ORF">AA106556_0810</name>
</gene>
<dbReference type="Pfam" id="PF00392">
    <property type="entry name" value="GntR"/>
    <property type="match status" value="1"/>
</dbReference>
<keyword evidence="1" id="KW-0805">Transcription regulation</keyword>
<evidence type="ECO:0000256" key="3">
    <source>
        <dbReference type="ARBA" id="ARBA00023163"/>
    </source>
</evidence>
<dbReference type="SMART" id="SM00895">
    <property type="entry name" value="FCD"/>
    <property type="match status" value="1"/>
</dbReference>
<evidence type="ECO:0000313" key="5">
    <source>
        <dbReference type="EMBL" id="GBR45561.1"/>
    </source>
</evidence>
<evidence type="ECO:0000313" key="6">
    <source>
        <dbReference type="Proteomes" id="UP001062443"/>
    </source>
</evidence>
<dbReference type="SUPFAM" id="SSF46785">
    <property type="entry name" value="Winged helix' DNA-binding domain"/>
    <property type="match status" value="1"/>
</dbReference>
<organism evidence="5 6">
    <name type="scientific">Neokomagataea tanensis NBRC 106556</name>
    <dbReference type="NCBI Taxonomy" id="1223519"/>
    <lineage>
        <taxon>Bacteria</taxon>
        <taxon>Pseudomonadati</taxon>
        <taxon>Pseudomonadota</taxon>
        <taxon>Alphaproteobacteria</taxon>
        <taxon>Acetobacterales</taxon>
        <taxon>Acetobacteraceae</taxon>
        <taxon>Neokomagataea</taxon>
    </lineage>
</organism>
<dbReference type="Proteomes" id="UP001062443">
    <property type="component" value="Unassembled WGS sequence"/>
</dbReference>
<dbReference type="Gene3D" id="1.10.10.10">
    <property type="entry name" value="Winged helix-like DNA-binding domain superfamily/Winged helix DNA-binding domain"/>
    <property type="match status" value="1"/>
</dbReference>
<keyword evidence="3" id="KW-0804">Transcription</keyword>
<dbReference type="Pfam" id="PF07729">
    <property type="entry name" value="FCD"/>
    <property type="match status" value="1"/>
</dbReference>
<dbReference type="InterPro" id="IPR036388">
    <property type="entry name" value="WH-like_DNA-bd_sf"/>
</dbReference>
<dbReference type="SMART" id="SM00345">
    <property type="entry name" value="HTH_GNTR"/>
    <property type="match status" value="1"/>
</dbReference>
<keyword evidence="2" id="KW-0238">DNA-binding</keyword>
<comment type="caution">
    <text evidence="5">The sequence shown here is derived from an EMBL/GenBank/DDBJ whole genome shotgun (WGS) entry which is preliminary data.</text>
</comment>
<dbReference type="SUPFAM" id="SSF48008">
    <property type="entry name" value="GntR ligand-binding domain-like"/>
    <property type="match status" value="1"/>
</dbReference>
<accession>A0ABQ0QI15</accession>
<name>A0ABQ0QI15_9PROT</name>
<dbReference type="PANTHER" id="PTHR43537">
    <property type="entry name" value="TRANSCRIPTIONAL REGULATOR, GNTR FAMILY"/>
    <property type="match status" value="1"/>
</dbReference>
<protein>
    <submittedName>
        <fullName evidence="5">GntR family transcriptional regulator</fullName>
    </submittedName>
</protein>
<dbReference type="InterPro" id="IPR036390">
    <property type="entry name" value="WH_DNA-bd_sf"/>
</dbReference>
<dbReference type="Gene3D" id="1.20.120.530">
    <property type="entry name" value="GntR ligand-binding domain-like"/>
    <property type="match status" value="1"/>
</dbReference>
<dbReference type="PANTHER" id="PTHR43537:SF53">
    <property type="entry name" value="HTH-TYPE TRANSCRIPTIONAL REPRESSOR NANR"/>
    <property type="match status" value="1"/>
</dbReference>
<feature type="domain" description="HTH gntR-type" evidence="4">
    <location>
        <begin position="14"/>
        <end position="81"/>
    </location>
</feature>
<evidence type="ECO:0000256" key="2">
    <source>
        <dbReference type="ARBA" id="ARBA00023125"/>
    </source>
</evidence>
<dbReference type="PROSITE" id="PS50949">
    <property type="entry name" value="HTH_GNTR"/>
    <property type="match status" value="1"/>
</dbReference>
<keyword evidence="6" id="KW-1185">Reference proteome</keyword>
<dbReference type="InterPro" id="IPR011711">
    <property type="entry name" value="GntR_C"/>
</dbReference>
<proteinExistence type="predicted"/>
<evidence type="ECO:0000256" key="1">
    <source>
        <dbReference type="ARBA" id="ARBA00023015"/>
    </source>
</evidence>
<reference evidence="5" key="1">
    <citation type="submission" date="2013-04" db="EMBL/GenBank/DDBJ databases">
        <title>The genome sequencing project of 58 acetic acid bacteria.</title>
        <authorList>
            <person name="Okamoto-Kainuma A."/>
            <person name="Ishikawa M."/>
            <person name="Umino S."/>
            <person name="Koizumi Y."/>
            <person name="Shiwa Y."/>
            <person name="Yoshikawa H."/>
            <person name="Matsutani M."/>
            <person name="Matsushita K."/>
        </authorList>
    </citation>
    <scope>NUCLEOTIDE SEQUENCE</scope>
    <source>
        <strain evidence="5">NBRC 106556</strain>
    </source>
</reference>
<evidence type="ECO:0000259" key="4">
    <source>
        <dbReference type="PROSITE" id="PS50949"/>
    </source>
</evidence>